<evidence type="ECO:0000256" key="1">
    <source>
        <dbReference type="SAM" id="SignalP"/>
    </source>
</evidence>
<comment type="caution">
    <text evidence="2">The sequence shown here is derived from an EMBL/GenBank/DDBJ whole genome shotgun (WGS) entry which is preliminary data.</text>
</comment>
<keyword evidence="1" id="KW-0732">Signal</keyword>
<sequence length="154" mass="15093">MKSSAKIFAVGATSAALLLLSACASSGPNSGSARPVLYPNATLNRVGPAQGQQEADACMSRAQAAGLAPTQSGNEVGRRAGEGAATVGVASAVGALITGRGGEGVFRAGAAGAAVGGSAGAVSGAFHNDRPNGTYRNFVQRCLGEKGFEVIGWN</sequence>
<feature type="signal peptide" evidence="1">
    <location>
        <begin position="1"/>
        <end position="24"/>
    </location>
</feature>
<keyword evidence="3" id="KW-1185">Reference proteome</keyword>
<gene>
    <name evidence="2" type="ORF">ACFPP7_13030</name>
</gene>
<dbReference type="PROSITE" id="PS51257">
    <property type="entry name" value="PROKAR_LIPOPROTEIN"/>
    <property type="match status" value="1"/>
</dbReference>
<reference evidence="3" key="1">
    <citation type="journal article" date="2019" name="Int. J. Syst. Evol. Microbiol.">
        <title>The Global Catalogue of Microorganisms (GCM) 10K type strain sequencing project: providing services to taxonomists for standard genome sequencing and annotation.</title>
        <authorList>
            <consortium name="The Broad Institute Genomics Platform"/>
            <consortium name="The Broad Institute Genome Sequencing Center for Infectious Disease"/>
            <person name="Wu L."/>
            <person name="Ma J."/>
        </authorList>
    </citation>
    <scope>NUCLEOTIDE SEQUENCE [LARGE SCALE GENOMIC DNA]</scope>
    <source>
        <strain evidence="3">CGMCC 4.7277</strain>
    </source>
</reference>
<name>A0ABW0QAA9_9BURK</name>
<dbReference type="EMBL" id="JBHSMX010000020">
    <property type="protein sequence ID" value="MFC5521826.1"/>
    <property type="molecule type" value="Genomic_DNA"/>
</dbReference>
<protein>
    <submittedName>
        <fullName evidence="2">Glycine zipper family protein</fullName>
    </submittedName>
</protein>
<accession>A0ABW0QAA9</accession>
<evidence type="ECO:0000313" key="2">
    <source>
        <dbReference type="EMBL" id="MFC5521826.1"/>
    </source>
</evidence>
<feature type="chain" id="PRO_5045142227" evidence="1">
    <location>
        <begin position="25"/>
        <end position="154"/>
    </location>
</feature>
<evidence type="ECO:0000313" key="3">
    <source>
        <dbReference type="Proteomes" id="UP001596084"/>
    </source>
</evidence>
<dbReference type="Proteomes" id="UP001596084">
    <property type="component" value="Unassembled WGS sequence"/>
</dbReference>
<organism evidence="2 3">
    <name type="scientific">Polaromonas jejuensis</name>
    <dbReference type="NCBI Taxonomy" id="457502"/>
    <lineage>
        <taxon>Bacteria</taxon>
        <taxon>Pseudomonadati</taxon>
        <taxon>Pseudomonadota</taxon>
        <taxon>Betaproteobacteria</taxon>
        <taxon>Burkholderiales</taxon>
        <taxon>Comamonadaceae</taxon>
        <taxon>Polaromonas</taxon>
    </lineage>
</organism>
<proteinExistence type="predicted"/>
<dbReference type="RefSeq" id="WP_068834334.1">
    <property type="nucleotide sequence ID" value="NZ_JBHSMX010000020.1"/>
</dbReference>